<dbReference type="RefSeq" id="WP_042508786.1">
    <property type="nucleotide sequence ID" value="NZ_CP077638.1"/>
</dbReference>
<keyword evidence="2" id="KW-0503">Monooxygenase</keyword>
<dbReference type="PANTHER" id="PTHR33336:SF3">
    <property type="entry name" value="ABM DOMAIN-CONTAINING PROTEIN"/>
    <property type="match status" value="1"/>
</dbReference>
<evidence type="ECO:0000313" key="3">
    <source>
        <dbReference type="Proteomes" id="UP000180215"/>
    </source>
</evidence>
<proteinExistence type="predicted"/>
<accession>A0A1S1P9G7</accession>
<dbReference type="Gene3D" id="3.30.70.100">
    <property type="match status" value="1"/>
</dbReference>
<feature type="domain" description="ABM" evidence="1">
    <location>
        <begin position="5"/>
        <end position="93"/>
    </location>
</feature>
<dbReference type="EMBL" id="MNAO01000017">
    <property type="protein sequence ID" value="OHV17866.1"/>
    <property type="molecule type" value="Genomic_DNA"/>
</dbReference>
<reference evidence="2 3" key="1">
    <citation type="submission" date="2016-10" db="EMBL/GenBank/DDBJ databases">
        <title>Draft genome sequence of Methylobacterium extorquens CP3, a seed endophyte of Crotalaria pumila with plant growth-promoting and metal tolerance properties.</title>
        <authorList>
            <person name="Sanchez-Lopez A.S."/>
            <person name="Van Hamme J.D."/>
            <person name="Thijs S."/>
            <person name="Mcammond B.M."/>
            <person name="Stevens V."/>
            <person name="Gonzalez-Chavez M.D.C."/>
            <person name="Vangronsveld J."/>
        </authorList>
    </citation>
    <scope>NUCLEOTIDE SEQUENCE [LARGE SCALE GENOMIC DNA]</scope>
    <source>
        <strain evidence="2 3">CP3</strain>
    </source>
</reference>
<dbReference type="GO" id="GO:0004497">
    <property type="term" value="F:monooxygenase activity"/>
    <property type="evidence" value="ECO:0007669"/>
    <property type="project" value="UniProtKB-KW"/>
</dbReference>
<organism evidence="2 3">
    <name type="scientific">Methylorubrum extorquens</name>
    <name type="common">Methylobacterium dichloromethanicum</name>
    <name type="synonym">Methylobacterium extorquens</name>
    <dbReference type="NCBI Taxonomy" id="408"/>
    <lineage>
        <taxon>Bacteria</taxon>
        <taxon>Pseudomonadati</taxon>
        <taxon>Pseudomonadota</taxon>
        <taxon>Alphaproteobacteria</taxon>
        <taxon>Hyphomicrobiales</taxon>
        <taxon>Methylobacteriaceae</taxon>
        <taxon>Methylorubrum</taxon>
    </lineage>
</organism>
<name>A0A1S1P9G7_METEX</name>
<gene>
    <name evidence="2" type="ORF">BK022_02965</name>
</gene>
<dbReference type="Pfam" id="PF03992">
    <property type="entry name" value="ABM"/>
    <property type="match status" value="1"/>
</dbReference>
<dbReference type="InterPro" id="IPR050744">
    <property type="entry name" value="AI-2_Isomerase_LsrG"/>
</dbReference>
<dbReference type="InterPro" id="IPR007138">
    <property type="entry name" value="ABM_dom"/>
</dbReference>
<dbReference type="PANTHER" id="PTHR33336">
    <property type="entry name" value="QUINOL MONOOXYGENASE YGIN-RELATED"/>
    <property type="match status" value="1"/>
</dbReference>
<sequence length="98" mass="10698">MSEHVHLIGRLVPRVGQELALAQAMTSITPAVRGEPGCLAYTAHESREQPGTIVMYEIWESQAALDVHADGPSFRALAARFDELLGEPLAIELLHRIA</sequence>
<comment type="caution">
    <text evidence="2">The sequence shown here is derived from an EMBL/GenBank/DDBJ whole genome shotgun (WGS) entry which is preliminary data.</text>
</comment>
<dbReference type="SUPFAM" id="SSF54909">
    <property type="entry name" value="Dimeric alpha+beta barrel"/>
    <property type="match status" value="1"/>
</dbReference>
<keyword evidence="2" id="KW-0560">Oxidoreductase</keyword>
<evidence type="ECO:0000313" key="2">
    <source>
        <dbReference type="EMBL" id="OHV17866.1"/>
    </source>
</evidence>
<dbReference type="PROSITE" id="PS51725">
    <property type="entry name" value="ABM"/>
    <property type="match status" value="1"/>
</dbReference>
<protein>
    <submittedName>
        <fullName evidence="2">Antibiotic biosynthesis monooxygenase</fullName>
    </submittedName>
</protein>
<dbReference type="AlphaFoldDB" id="A0A1S1P9G7"/>
<dbReference type="InterPro" id="IPR011008">
    <property type="entry name" value="Dimeric_a/b-barrel"/>
</dbReference>
<dbReference type="Proteomes" id="UP000180215">
    <property type="component" value="Unassembled WGS sequence"/>
</dbReference>
<evidence type="ECO:0000259" key="1">
    <source>
        <dbReference type="PROSITE" id="PS51725"/>
    </source>
</evidence>